<accession>A0A0G4EHN2</accession>
<dbReference type="Proteomes" id="UP000041254">
    <property type="component" value="Unassembled WGS sequence"/>
</dbReference>
<dbReference type="PhylomeDB" id="A0A0G4EHN2"/>
<feature type="domain" description="BTB" evidence="1">
    <location>
        <begin position="4"/>
        <end position="105"/>
    </location>
</feature>
<dbReference type="InParanoid" id="A0A0G4EHN2"/>
<dbReference type="GO" id="GO:0051260">
    <property type="term" value="P:protein homooligomerization"/>
    <property type="evidence" value="ECO:0007669"/>
    <property type="project" value="InterPro"/>
</dbReference>
<dbReference type="Pfam" id="PF02214">
    <property type="entry name" value="BTB_2"/>
    <property type="match status" value="1"/>
</dbReference>
<dbReference type="InterPro" id="IPR000210">
    <property type="entry name" value="BTB/POZ_dom"/>
</dbReference>
<dbReference type="CDD" id="cd18316">
    <property type="entry name" value="BTB_POZ_KCTD-like"/>
    <property type="match status" value="1"/>
</dbReference>
<gene>
    <name evidence="2" type="ORF">Vbra_11839</name>
</gene>
<protein>
    <recommendedName>
        <fullName evidence="1">BTB domain-containing protein</fullName>
    </recommendedName>
</protein>
<dbReference type="STRING" id="1169540.A0A0G4EHN2"/>
<dbReference type="InterPro" id="IPR011333">
    <property type="entry name" value="SKP1/BTB/POZ_sf"/>
</dbReference>
<evidence type="ECO:0000313" key="3">
    <source>
        <dbReference type="Proteomes" id="UP000041254"/>
    </source>
</evidence>
<keyword evidence="3" id="KW-1185">Reference proteome</keyword>
<reference evidence="2 3" key="1">
    <citation type="submission" date="2014-11" db="EMBL/GenBank/DDBJ databases">
        <authorList>
            <person name="Zhu J."/>
            <person name="Qi W."/>
            <person name="Song R."/>
        </authorList>
    </citation>
    <scope>NUCLEOTIDE SEQUENCE [LARGE SCALE GENOMIC DNA]</scope>
</reference>
<dbReference type="SMART" id="SM00225">
    <property type="entry name" value="BTB"/>
    <property type="match status" value="1"/>
</dbReference>
<dbReference type="OrthoDB" id="2414723at2759"/>
<dbReference type="Gene3D" id="3.30.710.10">
    <property type="entry name" value="Potassium Channel Kv1.1, Chain A"/>
    <property type="match status" value="1"/>
</dbReference>
<dbReference type="EMBL" id="CDMY01000227">
    <property type="protein sequence ID" value="CEL95409.1"/>
    <property type="molecule type" value="Genomic_DNA"/>
</dbReference>
<dbReference type="SUPFAM" id="SSF54695">
    <property type="entry name" value="POZ domain"/>
    <property type="match status" value="1"/>
</dbReference>
<dbReference type="InterPro" id="IPR003131">
    <property type="entry name" value="T1-type_BTB"/>
</dbReference>
<organism evidence="2 3">
    <name type="scientific">Vitrella brassicaformis (strain CCMP3155)</name>
    <dbReference type="NCBI Taxonomy" id="1169540"/>
    <lineage>
        <taxon>Eukaryota</taxon>
        <taxon>Sar</taxon>
        <taxon>Alveolata</taxon>
        <taxon>Colpodellida</taxon>
        <taxon>Vitrellaceae</taxon>
        <taxon>Vitrella</taxon>
    </lineage>
</organism>
<dbReference type="VEuPathDB" id="CryptoDB:Vbra_11839"/>
<dbReference type="AlphaFoldDB" id="A0A0G4EHN2"/>
<evidence type="ECO:0000313" key="2">
    <source>
        <dbReference type="EMBL" id="CEL95409.1"/>
    </source>
</evidence>
<proteinExistence type="predicted"/>
<dbReference type="PANTHER" id="PTHR14499">
    <property type="entry name" value="POTASSIUM CHANNEL TETRAMERIZATION DOMAIN-CONTAINING"/>
    <property type="match status" value="1"/>
</dbReference>
<dbReference type="PANTHER" id="PTHR14499:SF136">
    <property type="entry name" value="GH08630P"/>
    <property type="match status" value="1"/>
</dbReference>
<sequence length="231" mass="25849">MTTEVVKLNVGGKTFEVAKSTLMKHPDAMLAKLVDEKWTPNQSEALFVDADGDLFAYVLQYYRRGTPVSVPHHDGVTKDQLKKEFDYFGIPLSDDMIAVELAPSFADLNRARDRCLVQALEGLDNQAAALSSERTTYMSLRIARQVLSRLIDKTEAYWRQPSAHAQHGQTEVRLQPEFADANKALQAELRGYSKERMLEVAGNVKTILEDLGFTVVVCETGHNLGNLTLTY</sequence>
<evidence type="ECO:0000259" key="1">
    <source>
        <dbReference type="SMART" id="SM00225"/>
    </source>
</evidence>
<name>A0A0G4EHN2_VITBC</name>